<dbReference type="Pfam" id="PF00135">
    <property type="entry name" value="COesterase"/>
    <property type="match status" value="1"/>
</dbReference>
<feature type="domain" description="Carboxylesterase type B" evidence="2">
    <location>
        <begin position="7"/>
        <end position="114"/>
    </location>
</feature>
<dbReference type="Proteomes" id="UP001075354">
    <property type="component" value="Chromosome 3"/>
</dbReference>
<keyword evidence="4" id="KW-1185">Reference proteome</keyword>
<dbReference type="Gene3D" id="3.40.50.1820">
    <property type="entry name" value="alpha/beta hydrolase"/>
    <property type="match status" value="1"/>
</dbReference>
<dbReference type="PROSITE" id="PS51257">
    <property type="entry name" value="PROKAR_LIPOPROTEIN"/>
    <property type="match status" value="1"/>
</dbReference>
<evidence type="ECO:0000259" key="2">
    <source>
        <dbReference type="Pfam" id="PF00135"/>
    </source>
</evidence>
<name>A0AAV7XYI2_9NEOP</name>
<accession>A0AAV7XYI2</accession>
<dbReference type="EMBL" id="JAPTSV010000003">
    <property type="protein sequence ID" value="KAJ1529223.1"/>
    <property type="molecule type" value="Genomic_DNA"/>
</dbReference>
<dbReference type="SUPFAM" id="SSF53474">
    <property type="entry name" value="alpha/beta-Hydrolases"/>
    <property type="match status" value="1"/>
</dbReference>
<protein>
    <recommendedName>
        <fullName evidence="2">Carboxylesterase type B domain-containing protein</fullName>
    </recommendedName>
</protein>
<dbReference type="PANTHER" id="PTHR11559">
    <property type="entry name" value="CARBOXYLESTERASE"/>
    <property type="match status" value="1"/>
</dbReference>
<dbReference type="InterPro" id="IPR050309">
    <property type="entry name" value="Type-B_Carboxylest/Lipase"/>
</dbReference>
<organism evidence="3 4">
    <name type="scientific">Megalurothrips usitatus</name>
    <name type="common">bean blossom thrips</name>
    <dbReference type="NCBI Taxonomy" id="439358"/>
    <lineage>
        <taxon>Eukaryota</taxon>
        <taxon>Metazoa</taxon>
        <taxon>Ecdysozoa</taxon>
        <taxon>Arthropoda</taxon>
        <taxon>Hexapoda</taxon>
        <taxon>Insecta</taxon>
        <taxon>Pterygota</taxon>
        <taxon>Neoptera</taxon>
        <taxon>Paraneoptera</taxon>
        <taxon>Thysanoptera</taxon>
        <taxon>Terebrantia</taxon>
        <taxon>Thripoidea</taxon>
        <taxon>Thripidae</taxon>
        <taxon>Megalurothrips</taxon>
    </lineage>
</organism>
<dbReference type="InterPro" id="IPR002018">
    <property type="entry name" value="CarbesteraseB"/>
</dbReference>
<comment type="caution">
    <text evidence="3">The sequence shown here is derived from an EMBL/GenBank/DDBJ whole genome shotgun (WGS) entry which is preliminary data.</text>
</comment>
<sequence>MRCDVAALPVLVFVHGGAFLLGCGRSAVFGPDPLMAHNMVVVTLNYRLGALGFANLNTAGVPGNAGLKDLLLALRWVRDNVRAFCGDPGLVTLAGHGAGAAGVELLGLSPLSAGG</sequence>
<dbReference type="InterPro" id="IPR029058">
    <property type="entry name" value="AB_hydrolase_fold"/>
</dbReference>
<gene>
    <name evidence="3" type="ORF">ONE63_006027</name>
</gene>
<evidence type="ECO:0000256" key="1">
    <source>
        <dbReference type="ARBA" id="ARBA00023180"/>
    </source>
</evidence>
<dbReference type="AlphaFoldDB" id="A0AAV7XYI2"/>
<keyword evidence="1" id="KW-0325">Glycoprotein</keyword>
<reference evidence="3" key="1">
    <citation type="submission" date="2022-12" db="EMBL/GenBank/DDBJ databases">
        <title>Chromosome-level genome assembly of the bean flower thrips Megalurothrips usitatus.</title>
        <authorList>
            <person name="Ma L."/>
            <person name="Liu Q."/>
            <person name="Li H."/>
            <person name="Cai W."/>
        </authorList>
    </citation>
    <scope>NUCLEOTIDE SEQUENCE</scope>
    <source>
        <strain evidence="3">Cailab_2022a</strain>
    </source>
</reference>
<evidence type="ECO:0000313" key="4">
    <source>
        <dbReference type="Proteomes" id="UP001075354"/>
    </source>
</evidence>
<proteinExistence type="predicted"/>
<evidence type="ECO:0000313" key="3">
    <source>
        <dbReference type="EMBL" id="KAJ1529223.1"/>
    </source>
</evidence>